<dbReference type="Pfam" id="PF14659">
    <property type="entry name" value="Phage_int_SAM_3"/>
    <property type="match status" value="1"/>
</dbReference>
<evidence type="ECO:0000256" key="5">
    <source>
        <dbReference type="PROSITE-ProRule" id="PRU01248"/>
    </source>
</evidence>
<dbReference type="Gene3D" id="1.10.150.130">
    <property type="match status" value="1"/>
</dbReference>
<name>A0A919ILT8_9ACTN</name>
<comment type="similarity">
    <text evidence="1">Belongs to the 'phage' integrase family.</text>
</comment>
<dbReference type="PROSITE" id="PS51898">
    <property type="entry name" value="TYR_RECOMBINASE"/>
    <property type="match status" value="1"/>
</dbReference>
<dbReference type="InterPro" id="IPR011010">
    <property type="entry name" value="DNA_brk_join_enz"/>
</dbReference>
<dbReference type="PANTHER" id="PTHR30349">
    <property type="entry name" value="PHAGE INTEGRASE-RELATED"/>
    <property type="match status" value="1"/>
</dbReference>
<evidence type="ECO:0000313" key="9">
    <source>
        <dbReference type="EMBL" id="GID64345.1"/>
    </source>
</evidence>
<dbReference type="PROSITE" id="PS51900">
    <property type="entry name" value="CB"/>
    <property type="match status" value="1"/>
</dbReference>
<dbReference type="SUPFAM" id="SSF56349">
    <property type="entry name" value="DNA breaking-rejoining enzymes"/>
    <property type="match status" value="1"/>
</dbReference>
<evidence type="ECO:0000256" key="1">
    <source>
        <dbReference type="ARBA" id="ARBA00008857"/>
    </source>
</evidence>
<dbReference type="GO" id="GO:0003677">
    <property type="term" value="F:DNA binding"/>
    <property type="evidence" value="ECO:0007669"/>
    <property type="project" value="UniProtKB-UniRule"/>
</dbReference>
<dbReference type="Proteomes" id="UP000619479">
    <property type="component" value="Unassembled WGS sequence"/>
</dbReference>
<dbReference type="EMBL" id="BOMH01000016">
    <property type="protein sequence ID" value="GID64345.1"/>
    <property type="molecule type" value="Genomic_DNA"/>
</dbReference>
<proteinExistence type="inferred from homology"/>
<dbReference type="InterPro" id="IPR002104">
    <property type="entry name" value="Integrase_catalytic"/>
</dbReference>
<feature type="domain" description="Tyr recombinase" evidence="7">
    <location>
        <begin position="172"/>
        <end position="363"/>
    </location>
</feature>
<keyword evidence="4" id="KW-0233">DNA recombination</keyword>
<evidence type="ECO:0000256" key="6">
    <source>
        <dbReference type="SAM" id="MobiDB-lite"/>
    </source>
</evidence>
<keyword evidence="10" id="KW-1185">Reference proteome</keyword>
<dbReference type="Pfam" id="PF26003">
    <property type="entry name" value="Integrase_N_phage"/>
    <property type="match status" value="1"/>
</dbReference>
<dbReference type="InterPro" id="IPR058717">
    <property type="entry name" value="Phage_L5_Integrase_N"/>
</dbReference>
<protein>
    <submittedName>
        <fullName evidence="9">Prophage phiRv2 integrase</fullName>
    </submittedName>
</protein>
<evidence type="ECO:0000259" key="7">
    <source>
        <dbReference type="PROSITE" id="PS51898"/>
    </source>
</evidence>
<feature type="region of interest" description="Disordered" evidence="6">
    <location>
        <begin position="1"/>
        <end position="40"/>
    </location>
</feature>
<dbReference type="InterPro" id="IPR050090">
    <property type="entry name" value="Tyrosine_recombinase_XerCD"/>
</dbReference>
<dbReference type="InterPro" id="IPR013762">
    <property type="entry name" value="Integrase-like_cat_sf"/>
</dbReference>
<dbReference type="InterPro" id="IPR010998">
    <property type="entry name" value="Integrase_recombinase_N"/>
</dbReference>
<accession>A0A919ILT8</accession>
<evidence type="ECO:0000256" key="2">
    <source>
        <dbReference type="ARBA" id="ARBA00022908"/>
    </source>
</evidence>
<feature type="region of interest" description="Disordered" evidence="6">
    <location>
        <begin position="234"/>
        <end position="259"/>
    </location>
</feature>
<comment type="caution">
    <text evidence="9">The sequence shown here is derived from an EMBL/GenBank/DDBJ whole genome shotgun (WGS) entry which is preliminary data.</text>
</comment>
<evidence type="ECO:0000256" key="4">
    <source>
        <dbReference type="ARBA" id="ARBA00023172"/>
    </source>
</evidence>
<dbReference type="GO" id="GO:0015074">
    <property type="term" value="P:DNA integration"/>
    <property type="evidence" value="ECO:0007669"/>
    <property type="project" value="UniProtKB-KW"/>
</dbReference>
<sequence length="378" mass="42781">MSGNAKGRKRRFGSVRQLPSGSWQARYTGPDGLPRLGRSPFDTKRAAEQWLVEVEADILKSEWVDPDAGKVELDDYITRWIKERDLKPRTREEYERNIRLHVRTQLGNVALNQVTPQRIRSWRTERLDAGIGRPTVAKTYRILHAVFGTAVDDELIRRNPCRIKGASQEKADERETATLDQVFAIAEHIQPRYRLLVLLAAFAQLRFGELVALRRNSINLTTMELRVRLATAEMEDGTQVDGDPKSEAGKRPVSLPTGLRGDVERHLDRYAQPGPDGRLFLGPLGGIPRRRNFNRVWKAALDRAKIPTEMDLHLHDLRHTGSTWSAQSGATLRELMARIGHSSTRAAMIYQHASRDRDQAIAAALDALIVEARTQAEQ</sequence>
<organism evidence="9 10">
    <name type="scientific">Actinoplanes cyaneus</name>
    <dbReference type="NCBI Taxonomy" id="52696"/>
    <lineage>
        <taxon>Bacteria</taxon>
        <taxon>Bacillati</taxon>
        <taxon>Actinomycetota</taxon>
        <taxon>Actinomycetes</taxon>
        <taxon>Micromonosporales</taxon>
        <taxon>Micromonosporaceae</taxon>
        <taxon>Actinoplanes</taxon>
    </lineage>
</organism>
<dbReference type="GO" id="GO:0006310">
    <property type="term" value="P:DNA recombination"/>
    <property type="evidence" value="ECO:0007669"/>
    <property type="project" value="UniProtKB-KW"/>
</dbReference>
<evidence type="ECO:0000256" key="3">
    <source>
        <dbReference type="ARBA" id="ARBA00023125"/>
    </source>
</evidence>
<dbReference type="PANTHER" id="PTHR30349:SF64">
    <property type="entry name" value="PROPHAGE INTEGRASE INTD-RELATED"/>
    <property type="match status" value="1"/>
</dbReference>
<evidence type="ECO:0000313" key="10">
    <source>
        <dbReference type="Proteomes" id="UP000619479"/>
    </source>
</evidence>
<gene>
    <name evidence="9" type="ORF">Acy02nite_22260</name>
</gene>
<feature type="compositionally biased region" description="Basic residues" evidence="6">
    <location>
        <begin position="1"/>
        <end position="13"/>
    </location>
</feature>
<dbReference type="AlphaFoldDB" id="A0A919ILT8"/>
<evidence type="ECO:0000259" key="8">
    <source>
        <dbReference type="PROSITE" id="PS51900"/>
    </source>
</evidence>
<dbReference type="Pfam" id="PF00589">
    <property type="entry name" value="Phage_integrase"/>
    <property type="match status" value="1"/>
</dbReference>
<dbReference type="InterPro" id="IPR044068">
    <property type="entry name" value="CB"/>
</dbReference>
<dbReference type="InterPro" id="IPR004107">
    <property type="entry name" value="Integrase_SAM-like_N"/>
</dbReference>
<dbReference type="Gene3D" id="1.10.443.10">
    <property type="entry name" value="Intergrase catalytic core"/>
    <property type="match status" value="1"/>
</dbReference>
<reference evidence="9" key="1">
    <citation type="submission" date="2021-01" db="EMBL/GenBank/DDBJ databases">
        <title>Whole genome shotgun sequence of Actinoplanes cyaneus NBRC 14990.</title>
        <authorList>
            <person name="Komaki H."/>
            <person name="Tamura T."/>
        </authorList>
    </citation>
    <scope>NUCLEOTIDE SEQUENCE</scope>
    <source>
        <strain evidence="9">NBRC 14990</strain>
    </source>
</reference>
<feature type="domain" description="Core-binding (CB)" evidence="8">
    <location>
        <begin position="71"/>
        <end position="151"/>
    </location>
</feature>
<dbReference type="CDD" id="cd01189">
    <property type="entry name" value="INT_ICEBs1_C_like"/>
    <property type="match status" value="1"/>
</dbReference>
<keyword evidence="3 5" id="KW-0238">DNA-binding</keyword>
<keyword evidence="2" id="KW-0229">DNA integration</keyword>